<feature type="non-terminal residue" evidence="1">
    <location>
        <position position="94"/>
    </location>
</feature>
<evidence type="ECO:0000313" key="1">
    <source>
        <dbReference type="EMBL" id="GAH90974.1"/>
    </source>
</evidence>
<proteinExistence type="predicted"/>
<sequence length="94" mass="10792">SYTALGQPSELVPSVRLHEQLWEEIPGLKVWAFYDVTRNTLYFIGGPSPDTIAREPGVERYYIGIPTRYSVAHEVEHWAQAQRVGPEQYMKKGE</sequence>
<organism evidence="1">
    <name type="scientific">marine sediment metagenome</name>
    <dbReference type="NCBI Taxonomy" id="412755"/>
    <lineage>
        <taxon>unclassified sequences</taxon>
        <taxon>metagenomes</taxon>
        <taxon>ecological metagenomes</taxon>
    </lineage>
</organism>
<gene>
    <name evidence="1" type="ORF">S03H2_71431</name>
</gene>
<protein>
    <submittedName>
        <fullName evidence="1">Uncharacterized protein</fullName>
    </submittedName>
</protein>
<name>X1KLH4_9ZZZZ</name>
<comment type="caution">
    <text evidence="1">The sequence shown here is derived from an EMBL/GenBank/DDBJ whole genome shotgun (WGS) entry which is preliminary data.</text>
</comment>
<dbReference type="EMBL" id="BARU01047805">
    <property type="protein sequence ID" value="GAH90974.1"/>
    <property type="molecule type" value="Genomic_DNA"/>
</dbReference>
<feature type="non-terminal residue" evidence="1">
    <location>
        <position position="1"/>
    </location>
</feature>
<dbReference type="AlphaFoldDB" id="X1KLH4"/>
<accession>X1KLH4</accession>
<reference evidence="1" key="1">
    <citation type="journal article" date="2014" name="Front. Microbiol.">
        <title>High frequency of phylogenetically diverse reductive dehalogenase-homologous genes in deep subseafloor sedimentary metagenomes.</title>
        <authorList>
            <person name="Kawai M."/>
            <person name="Futagami T."/>
            <person name="Toyoda A."/>
            <person name="Takaki Y."/>
            <person name="Nishi S."/>
            <person name="Hori S."/>
            <person name="Arai W."/>
            <person name="Tsubouchi T."/>
            <person name="Morono Y."/>
            <person name="Uchiyama I."/>
            <person name="Ito T."/>
            <person name="Fujiyama A."/>
            <person name="Inagaki F."/>
            <person name="Takami H."/>
        </authorList>
    </citation>
    <scope>NUCLEOTIDE SEQUENCE</scope>
    <source>
        <strain evidence="1">Expedition CK06-06</strain>
    </source>
</reference>